<proteinExistence type="inferred from homology"/>
<feature type="domain" description="Peptidase M16 N-terminal" evidence="6">
    <location>
        <begin position="62"/>
        <end position="177"/>
    </location>
</feature>
<dbReference type="SUPFAM" id="SSF63411">
    <property type="entry name" value="LuxS/MPP-like metallohydrolase"/>
    <property type="match status" value="2"/>
</dbReference>
<dbReference type="GO" id="GO:0006508">
    <property type="term" value="P:proteolysis"/>
    <property type="evidence" value="ECO:0007669"/>
    <property type="project" value="UniProtKB-KW"/>
</dbReference>
<dbReference type="AlphaFoldDB" id="A0A172Q9T7"/>
<dbReference type="KEGG" id="spat:A0O21_09565"/>
<dbReference type="NCBIfam" id="NF047421">
    <property type="entry name" value="YfmH_fam"/>
    <property type="match status" value="1"/>
</dbReference>
<keyword evidence="9" id="KW-1185">Reference proteome</keyword>
<dbReference type="GO" id="GO:0008237">
    <property type="term" value="F:metallopeptidase activity"/>
    <property type="evidence" value="ECO:0007669"/>
    <property type="project" value="UniProtKB-KW"/>
</dbReference>
<accession>A0A172Q9T7</accession>
<name>A0A172Q9T7_9STRE</name>
<reference evidence="9" key="2">
    <citation type="submission" date="2016-03" db="EMBL/GenBank/DDBJ databases">
        <title>Streptococcus antelopensis sp. nov., isolated from the feces of the Tibetan antelope (Pantholops hodgsonii) in Hoh Xil National Nature Reserve, Qinghai, China.</title>
        <authorList>
            <person name="Bai X."/>
        </authorList>
    </citation>
    <scope>NUCLEOTIDE SEQUENCE [LARGE SCALE GENOMIC DNA]</scope>
    <source>
        <strain evidence="9">TA 26</strain>
    </source>
</reference>
<sequence>MVTLRKWTYSNSNELLYTAKLTNGLQVFLLPKKDFKESSCTLVSFFGSLDTKLTVSGRMKRYPEGAAHFLEHKLFEDEQGKDTALTFSKNGAYSNAFTTFDKTCFYFSTADFLEKNLQLLQTFTLSTSFTEQSIKKERDIILQEITMYQDDADYRLYQGILQNLYPKTPLASDIVGTKESLNQISVKNLKELHSIFYHPRNMALVAVGDFKPYRIFNSIQENQEHLPLKRQPLVFKSQLSYYPVIKTKSVTMNLSVPKLAVGYRGRKPAINPSLLHQKIALRLFFTMLFGLTSSTYQSWYEEGRIDDSFIIEVEMHPEFQFVLLTLDTKEPIAMSNKIRQKIKQFKQETDFSESHLGLVKRELYGEFLKSLDSPASLSDRFAAELPLQSLKENYLSIPDILNRLDLKTVMAIGENFLSGAQASDFTIFPK</sequence>
<dbReference type="Gene3D" id="3.30.830.10">
    <property type="entry name" value="Metalloenzyme, LuxS/M16 peptidase-like"/>
    <property type="match status" value="2"/>
</dbReference>
<dbReference type="InterPro" id="IPR007863">
    <property type="entry name" value="Peptidase_M16_C"/>
</dbReference>
<dbReference type="Pfam" id="PF00675">
    <property type="entry name" value="Peptidase_M16"/>
    <property type="match status" value="1"/>
</dbReference>
<evidence type="ECO:0000259" key="7">
    <source>
        <dbReference type="Pfam" id="PF05193"/>
    </source>
</evidence>
<keyword evidence="3" id="KW-0378">Hydrolase</keyword>
<dbReference type="EMBL" id="CP014699">
    <property type="protein sequence ID" value="AND80226.1"/>
    <property type="molecule type" value="Genomic_DNA"/>
</dbReference>
<reference evidence="8 9" key="1">
    <citation type="journal article" date="2016" name="Int. J. Syst. Evol. Microbiol.">
        <title>Streptococcuspantholopis sp. nov., isolated from faeces of the Tibetan antelope (Pantholops hodgsonii).</title>
        <authorList>
            <person name="Bai X."/>
            <person name="Xiong Y."/>
            <person name="Lu S."/>
            <person name="Jin D."/>
            <person name="Lai X."/>
            <person name="Yang J."/>
            <person name="Niu L."/>
            <person name="Hu S."/>
            <person name="Meng X."/>
            <person name="Pu J."/>
            <person name="Ye C."/>
            <person name="Xu J."/>
        </authorList>
    </citation>
    <scope>NUCLEOTIDE SEQUENCE [LARGE SCALE GENOMIC DNA]</scope>
    <source>
        <strain evidence="8 9">TA 26</strain>
    </source>
</reference>
<evidence type="ECO:0000256" key="2">
    <source>
        <dbReference type="ARBA" id="ARBA00022670"/>
    </source>
</evidence>
<evidence type="ECO:0000256" key="1">
    <source>
        <dbReference type="ARBA" id="ARBA00007261"/>
    </source>
</evidence>
<evidence type="ECO:0000256" key="5">
    <source>
        <dbReference type="ARBA" id="ARBA00023049"/>
    </source>
</evidence>
<dbReference type="PANTHER" id="PTHR43690:SF17">
    <property type="entry name" value="PROTEIN YHJJ"/>
    <property type="match status" value="1"/>
</dbReference>
<dbReference type="Pfam" id="PF05193">
    <property type="entry name" value="Peptidase_M16_C"/>
    <property type="match status" value="1"/>
</dbReference>
<evidence type="ECO:0000259" key="6">
    <source>
        <dbReference type="Pfam" id="PF00675"/>
    </source>
</evidence>
<keyword evidence="2" id="KW-0645">Protease</keyword>
<comment type="similarity">
    <text evidence="1">Belongs to the peptidase M16 family.</text>
</comment>
<organism evidence="8 9">
    <name type="scientific">Streptococcus pantholopis</name>
    <dbReference type="NCBI Taxonomy" id="1811193"/>
    <lineage>
        <taxon>Bacteria</taxon>
        <taxon>Bacillati</taxon>
        <taxon>Bacillota</taxon>
        <taxon>Bacilli</taxon>
        <taxon>Lactobacillales</taxon>
        <taxon>Streptococcaceae</taxon>
        <taxon>Streptococcus</taxon>
    </lineage>
</organism>
<dbReference type="STRING" id="1811193.A0O21_09565"/>
<keyword evidence="5" id="KW-0482">Metalloprotease</keyword>
<evidence type="ECO:0000313" key="8">
    <source>
        <dbReference type="EMBL" id="AND80226.1"/>
    </source>
</evidence>
<dbReference type="InterPro" id="IPR050626">
    <property type="entry name" value="Peptidase_M16"/>
</dbReference>
<gene>
    <name evidence="8" type="ORF">A0O21_09565</name>
</gene>
<evidence type="ECO:0000256" key="3">
    <source>
        <dbReference type="ARBA" id="ARBA00022801"/>
    </source>
</evidence>
<dbReference type="Proteomes" id="UP000077317">
    <property type="component" value="Chromosome"/>
</dbReference>
<keyword evidence="4" id="KW-0862">Zinc</keyword>
<dbReference type="InterPro" id="IPR011249">
    <property type="entry name" value="Metalloenz_LuxS/M16"/>
</dbReference>
<dbReference type="PANTHER" id="PTHR43690">
    <property type="entry name" value="NARDILYSIN"/>
    <property type="match status" value="1"/>
</dbReference>
<evidence type="ECO:0000313" key="9">
    <source>
        <dbReference type="Proteomes" id="UP000077317"/>
    </source>
</evidence>
<dbReference type="RefSeq" id="WP_067064641.1">
    <property type="nucleotide sequence ID" value="NZ_CP014699.1"/>
</dbReference>
<dbReference type="OrthoDB" id="9811314at2"/>
<dbReference type="GO" id="GO:0046872">
    <property type="term" value="F:metal ion binding"/>
    <property type="evidence" value="ECO:0007669"/>
    <property type="project" value="InterPro"/>
</dbReference>
<evidence type="ECO:0000256" key="4">
    <source>
        <dbReference type="ARBA" id="ARBA00022833"/>
    </source>
</evidence>
<feature type="domain" description="Peptidase M16 C-terminal" evidence="7">
    <location>
        <begin position="184"/>
        <end position="362"/>
    </location>
</feature>
<dbReference type="InterPro" id="IPR011765">
    <property type="entry name" value="Pept_M16_N"/>
</dbReference>
<protein>
    <submittedName>
        <fullName evidence="8">Peptidase M16</fullName>
    </submittedName>
</protein>